<dbReference type="Proteomes" id="UP000735302">
    <property type="component" value="Unassembled WGS sequence"/>
</dbReference>
<sequence>MGFNVLQTTTAVTCFRSGNGTAIWQGKQSRISTEQALSTRVVSQTDLKCPIVCCPGGECCETEREETQHPHLTVPAYVFVVLLFGGFTVFLLFKLITSCRSCRSFATSTRNPSPTQSSRAFEAPQKKPSGDKPPPYPGLTDTHVIGRVSADNCSPLAPAAATTVHTSSASLPAYSDIFKGGDEELASVAVVNVSGHVEFKTYAEIFPSHHK</sequence>
<keyword evidence="4" id="KW-1185">Reference proteome</keyword>
<reference evidence="3 4" key="1">
    <citation type="journal article" date="2021" name="Elife">
        <title>Chloroplast acquisition without the gene transfer in kleptoplastic sea slugs, Plakobranchus ocellatus.</title>
        <authorList>
            <person name="Maeda T."/>
            <person name="Takahashi S."/>
            <person name="Yoshida T."/>
            <person name="Shimamura S."/>
            <person name="Takaki Y."/>
            <person name="Nagai Y."/>
            <person name="Toyoda A."/>
            <person name="Suzuki Y."/>
            <person name="Arimoto A."/>
            <person name="Ishii H."/>
            <person name="Satoh N."/>
            <person name="Nishiyama T."/>
            <person name="Hasebe M."/>
            <person name="Maruyama T."/>
            <person name="Minagawa J."/>
            <person name="Obokata J."/>
            <person name="Shigenobu S."/>
        </authorList>
    </citation>
    <scope>NUCLEOTIDE SEQUENCE [LARGE SCALE GENOMIC DNA]</scope>
</reference>
<name>A0AAV4B877_9GAST</name>
<keyword evidence="2" id="KW-1133">Transmembrane helix</keyword>
<feature type="transmembrane region" description="Helical" evidence="2">
    <location>
        <begin position="74"/>
        <end position="93"/>
    </location>
</feature>
<comment type="caution">
    <text evidence="3">The sequence shown here is derived from an EMBL/GenBank/DDBJ whole genome shotgun (WGS) entry which is preliminary data.</text>
</comment>
<feature type="compositionally biased region" description="Polar residues" evidence="1">
    <location>
        <begin position="107"/>
        <end position="119"/>
    </location>
</feature>
<evidence type="ECO:0000256" key="1">
    <source>
        <dbReference type="SAM" id="MobiDB-lite"/>
    </source>
</evidence>
<gene>
    <name evidence="3" type="ORF">PoB_004220200</name>
</gene>
<accession>A0AAV4B877</accession>
<dbReference type="EMBL" id="BLXT01004610">
    <property type="protein sequence ID" value="GFO15697.1"/>
    <property type="molecule type" value="Genomic_DNA"/>
</dbReference>
<evidence type="ECO:0000256" key="2">
    <source>
        <dbReference type="SAM" id="Phobius"/>
    </source>
</evidence>
<keyword evidence="2" id="KW-0812">Transmembrane</keyword>
<keyword evidence="2" id="KW-0472">Membrane</keyword>
<evidence type="ECO:0000313" key="4">
    <source>
        <dbReference type="Proteomes" id="UP000735302"/>
    </source>
</evidence>
<evidence type="ECO:0000313" key="3">
    <source>
        <dbReference type="EMBL" id="GFO15697.1"/>
    </source>
</evidence>
<proteinExistence type="predicted"/>
<organism evidence="3 4">
    <name type="scientific">Plakobranchus ocellatus</name>
    <dbReference type="NCBI Taxonomy" id="259542"/>
    <lineage>
        <taxon>Eukaryota</taxon>
        <taxon>Metazoa</taxon>
        <taxon>Spiralia</taxon>
        <taxon>Lophotrochozoa</taxon>
        <taxon>Mollusca</taxon>
        <taxon>Gastropoda</taxon>
        <taxon>Heterobranchia</taxon>
        <taxon>Euthyneura</taxon>
        <taxon>Panpulmonata</taxon>
        <taxon>Sacoglossa</taxon>
        <taxon>Placobranchoidea</taxon>
        <taxon>Plakobranchidae</taxon>
        <taxon>Plakobranchus</taxon>
    </lineage>
</organism>
<dbReference type="AlphaFoldDB" id="A0AAV4B877"/>
<feature type="region of interest" description="Disordered" evidence="1">
    <location>
        <begin position="107"/>
        <end position="139"/>
    </location>
</feature>
<protein>
    <submittedName>
        <fullName evidence="3">Uncharacterized protein</fullName>
    </submittedName>
</protein>